<feature type="domain" description="Nudix hydrolase" evidence="3">
    <location>
        <begin position="50"/>
        <end position="179"/>
    </location>
</feature>
<evidence type="ECO:0000259" key="3">
    <source>
        <dbReference type="PROSITE" id="PS51462"/>
    </source>
</evidence>
<dbReference type="InterPro" id="IPR000086">
    <property type="entry name" value="NUDIX_hydrolase_dom"/>
</dbReference>
<dbReference type="GO" id="GO:0005829">
    <property type="term" value="C:cytosol"/>
    <property type="evidence" value="ECO:0007669"/>
    <property type="project" value="TreeGrafter"/>
</dbReference>
<protein>
    <recommendedName>
        <fullName evidence="3">Nudix hydrolase domain-containing protein</fullName>
    </recommendedName>
</protein>
<evidence type="ECO:0000313" key="4">
    <source>
        <dbReference type="EMBL" id="KKS71249.1"/>
    </source>
</evidence>
<sequence length="195" mass="22651">MLMMLRSCLCNMPKHLKKISEEVIHENPWTQYKHDTYEKPNGEEGNYYYLETRGSSCIVPVMPDGRIVLVLQHRYLSDKQSIELPSGKIQAGSTALESAQRELLEETGWEAEEWVKVGEFNPSNGYLKTTAHVFLAQVTEQKEQQLDDTEEIDVLYRRPDEFEDMIKRGDISDGYTMAAWSLVRHRFFDTHENSS</sequence>
<dbReference type="AlphaFoldDB" id="A0A0G1BDK1"/>
<organism evidence="4 5">
    <name type="scientific">Candidatus Magasanikbacteria bacterium GW2011_GWE2_42_7</name>
    <dbReference type="NCBI Taxonomy" id="1619052"/>
    <lineage>
        <taxon>Bacteria</taxon>
        <taxon>Candidatus Magasanikiibacteriota</taxon>
    </lineage>
</organism>
<dbReference type="InterPro" id="IPR015797">
    <property type="entry name" value="NUDIX_hydrolase-like_dom_sf"/>
</dbReference>
<evidence type="ECO:0000256" key="1">
    <source>
        <dbReference type="ARBA" id="ARBA00001946"/>
    </source>
</evidence>
<comment type="caution">
    <text evidence="4">The sequence shown here is derived from an EMBL/GenBank/DDBJ whole genome shotgun (WGS) entry which is preliminary data.</text>
</comment>
<dbReference type="Gene3D" id="3.90.79.10">
    <property type="entry name" value="Nucleoside Triphosphate Pyrophosphohydrolase"/>
    <property type="match status" value="1"/>
</dbReference>
<reference evidence="4 5" key="1">
    <citation type="journal article" date="2015" name="Nature">
        <title>rRNA introns, odd ribosomes, and small enigmatic genomes across a large radiation of phyla.</title>
        <authorList>
            <person name="Brown C.T."/>
            <person name="Hug L.A."/>
            <person name="Thomas B.C."/>
            <person name="Sharon I."/>
            <person name="Castelle C.J."/>
            <person name="Singh A."/>
            <person name="Wilkins M.J."/>
            <person name="Williams K.H."/>
            <person name="Banfield J.F."/>
        </authorList>
    </citation>
    <scope>NUCLEOTIDE SEQUENCE [LARGE SCALE GENOMIC DNA]</scope>
</reference>
<dbReference type="Pfam" id="PF00293">
    <property type="entry name" value="NUDIX"/>
    <property type="match status" value="1"/>
</dbReference>
<dbReference type="GO" id="GO:0016787">
    <property type="term" value="F:hydrolase activity"/>
    <property type="evidence" value="ECO:0007669"/>
    <property type="project" value="UniProtKB-KW"/>
</dbReference>
<dbReference type="PANTHER" id="PTHR11839:SF18">
    <property type="entry name" value="NUDIX HYDROLASE DOMAIN-CONTAINING PROTEIN"/>
    <property type="match status" value="1"/>
</dbReference>
<dbReference type="CDD" id="cd24161">
    <property type="entry name" value="NUDIX_ADPRase_Ndx2"/>
    <property type="match status" value="1"/>
</dbReference>
<dbReference type="Proteomes" id="UP000033867">
    <property type="component" value="Unassembled WGS sequence"/>
</dbReference>
<comment type="cofactor">
    <cofactor evidence="1">
        <name>Mg(2+)</name>
        <dbReference type="ChEBI" id="CHEBI:18420"/>
    </cofactor>
</comment>
<name>A0A0G1BDK1_9BACT</name>
<keyword evidence="2" id="KW-0378">Hydrolase</keyword>
<evidence type="ECO:0000256" key="2">
    <source>
        <dbReference type="ARBA" id="ARBA00022801"/>
    </source>
</evidence>
<dbReference type="EMBL" id="LCEK01000033">
    <property type="protein sequence ID" value="KKS71249.1"/>
    <property type="molecule type" value="Genomic_DNA"/>
</dbReference>
<dbReference type="GO" id="GO:0006753">
    <property type="term" value="P:nucleoside phosphate metabolic process"/>
    <property type="evidence" value="ECO:0007669"/>
    <property type="project" value="TreeGrafter"/>
</dbReference>
<dbReference type="GO" id="GO:0019693">
    <property type="term" value="P:ribose phosphate metabolic process"/>
    <property type="evidence" value="ECO:0007669"/>
    <property type="project" value="TreeGrafter"/>
</dbReference>
<proteinExistence type="predicted"/>
<gene>
    <name evidence="4" type="ORF">UV42_C0033G0005</name>
</gene>
<dbReference type="PANTHER" id="PTHR11839">
    <property type="entry name" value="UDP/ADP-SUGAR PYROPHOSPHATASE"/>
    <property type="match status" value="1"/>
</dbReference>
<accession>A0A0G1BDK1</accession>
<evidence type="ECO:0000313" key="5">
    <source>
        <dbReference type="Proteomes" id="UP000033867"/>
    </source>
</evidence>
<dbReference type="SUPFAM" id="SSF55811">
    <property type="entry name" value="Nudix"/>
    <property type="match status" value="1"/>
</dbReference>
<dbReference type="PROSITE" id="PS51462">
    <property type="entry name" value="NUDIX"/>
    <property type="match status" value="1"/>
</dbReference>